<reference evidence="2 3" key="1">
    <citation type="submission" date="2021-02" db="EMBL/GenBank/DDBJ databases">
        <title>Alicyclobacillus curvatus sp. nov. and Alicyclobacillus mengziensis sp. nov., two acidophilic bacteria isolated from acid mine drainage.</title>
        <authorList>
            <person name="Huang Y."/>
        </authorList>
    </citation>
    <scope>NUCLEOTIDE SEQUENCE [LARGE SCALE GENOMIC DNA]</scope>
    <source>
        <strain evidence="2 3">S30H14</strain>
    </source>
</reference>
<dbReference type="KEGG" id="afx:JZ786_06425"/>
<dbReference type="AlphaFoldDB" id="A0A9X7W0S9"/>
<dbReference type="Proteomes" id="UP000663505">
    <property type="component" value="Chromosome"/>
</dbReference>
<name>A0A9X7W0S9_9BACL</name>
<evidence type="ECO:0000313" key="2">
    <source>
        <dbReference type="EMBL" id="QSO48606.1"/>
    </source>
</evidence>
<sequence length="132" mass="15684">MANVYLHYVLDLWFTKAFLPTCRGKVELIRFADDFLVLTEYHEDAMRFEKAFRQRLDKFGLEVAEEKTRIIPFGRKAWREGKKEHFDFLGFRHHIGTSREGRMVVIRHPSPKSIEQVSRTSQRVVKGESTRQ</sequence>
<accession>A0A9X7W0S9</accession>
<dbReference type="InterPro" id="IPR043502">
    <property type="entry name" value="DNA/RNA_pol_sf"/>
</dbReference>
<gene>
    <name evidence="2" type="ORF">JZ786_06425</name>
</gene>
<evidence type="ECO:0000259" key="1">
    <source>
        <dbReference type="PROSITE" id="PS50878"/>
    </source>
</evidence>
<dbReference type="Pfam" id="PF00078">
    <property type="entry name" value="RVT_1"/>
    <property type="match status" value="1"/>
</dbReference>
<evidence type="ECO:0000313" key="3">
    <source>
        <dbReference type="Proteomes" id="UP000663505"/>
    </source>
</evidence>
<organism evidence="2 3">
    <name type="scientific">Alicyclobacillus mengziensis</name>
    <dbReference type="NCBI Taxonomy" id="2931921"/>
    <lineage>
        <taxon>Bacteria</taxon>
        <taxon>Bacillati</taxon>
        <taxon>Bacillota</taxon>
        <taxon>Bacilli</taxon>
        <taxon>Bacillales</taxon>
        <taxon>Alicyclobacillaceae</taxon>
        <taxon>Alicyclobacillus</taxon>
    </lineage>
</organism>
<dbReference type="SUPFAM" id="SSF56672">
    <property type="entry name" value="DNA/RNA polymerases"/>
    <property type="match status" value="1"/>
</dbReference>
<protein>
    <recommendedName>
        <fullName evidence="1">Reverse transcriptase domain-containing protein</fullName>
    </recommendedName>
</protein>
<keyword evidence="3" id="KW-1185">Reference proteome</keyword>
<proteinExistence type="predicted"/>
<dbReference type="PROSITE" id="PS50878">
    <property type="entry name" value="RT_POL"/>
    <property type="match status" value="1"/>
</dbReference>
<feature type="domain" description="Reverse transcriptase" evidence="1">
    <location>
        <begin position="1"/>
        <end position="93"/>
    </location>
</feature>
<dbReference type="InterPro" id="IPR000477">
    <property type="entry name" value="RT_dom"/>
</dbReference>
<dbReference type="EMBL" id="CP071182">
    <property type="protein sequence ID" value="QSO48606.1"/>
    <property type="molecule type" value="Genomic_DNA"/>
</dbReference>